<dbReference type="GO" id="GO:0030288">
    <property type="term" value="C:outer membrane-bounded periplasmic space"/>
    <property type="evidence" value="ECO:0007669"/>
    <property type="project" value="TreeGrafter"/>
</dbReference>
<dbReference type="Proteomes" id="UP000334923">
    <property type="component" value="Unassembled WGS sequence"/>
</dbReference>
<sequence length="175" mass="19516">MKPFLSFFGCLILVSLSTSELRGQFPEGKPSELQGHPDATVVTSNTFRLDMNIHQGFFNGNVILVTSNMRVRSNEMTVFFDETGNQVKRLIARGDAILEQTTRTGKSSQMEYIVAENKLIMTGNPEVIDEKNHVTGTVITLFRDTDQMQVDGHSKVVLYQGQNAGQPSPQPPQQR</sequence>
<evidence type="ECO:0000313" key="3">
    <source>
        <dbReference type="EMBL" id="VVM07885.1"/>
    </source>
</evidence>
<name>A0A5E6MQI2_9BACT</name>
<evidence type="ECO:0000256" key="1">
    <source>
        <dbReference type="ARBA" id="ARBA00022729"/>
    </source>
</evidence>
<feature type="domain" description="Organic solvent tolerance-like N-terminal" evidence="2">
    <location>
        <begin position="42"/>
        <end position="146"/>
    </location>
</feature>
<keyword evidence="1" id="KW-0732">Signal</keyword>
<dbReference type="InterPro" id="IPR005653">
    <property type="entry name" value="OstA-like_N"/>
</dbReference>
<dbReference type="Pfam" id="PF03968">
    <property type="entry name" value="LptD_N"/>
    <property type="match status" value="1"/>
</dbReference>
<evidence type="ECO:0000313" key="4">
    <source>
        <dbReference type="Proteomes" id="UP000334923"/>
    </source>
</evidence>
<dbReference type="Gene3D" id="2.60.450.10">
    <property type="entry name" value="Lipopolysaccharide (LPS) transport protein A like domain"/>
    <property type="match status" value="1"/>
</dbReference>
<organism evidence="3 4">
    <name type="scientific">Methylacidimicrobium tartarophylax</name>
    <dbReference type="NCBI Taxonomy" id="1041768"/>
    <lineage>
        <taxon>Bacteria</taxon>
        <taxon>Pseudomonadati</taxon>
        <taxon>Verrucomicrobiota</taxon>
        <taxon>Methylacidimicrobium</taxon>
    </lineage>
</organism>
<dbReference type="OrthoDB" id="190986at2"/>
<dbReference type="GO" id="GO:0017089">
    <property type="term" value="F:glycolipid transfer activity"/>
    <property type="evidence" value="ECO:0007669"/>
    <property type="project" value="TreeGrafter"/>
</dbReference>
<dbReference type="PANTHER" id="PTHR36504">
    <property type="entry name" value="LIPOPOLYSACCHARIDE EXPORT SYSTEM PROTEIN LPTA"/>
    <property type="match status" value="1"/>
</dbReference>
<reference evidence="3 4" key="1">
    <citation type="submission" date="2019-09" db="EMBL/GenBank/DDBJ databases">
        <authorList>
            <person name="Cremers G."/>
        </authorList>
    </citation>
    <scope>NUCLEOTIDE SEQUENCE [LARGE SCALE GENOMIC DNA]</scope>
    <source>
        <strain evidence="3">4A</strain>
    </source>
</reference>
<keyword evidence="4" id="KW-1185">Reference proteome</keyword>
<dbReference type="RefSeq" id="WP_142660813.1">
    <property type="nucleotide sequence ID" value="NZ_CABFVA020000114.1"/>
</dbReference>
<dbReference type="GO" id="GO:0009279">
    <property type="term" value="C:cell outer membrane"/>
    <property type="evidence" value="ECO:0007669"/>
    <property type="project" value="TreeGrafter"/>
</dbReference>
<dbReference type="AlphaFoldDB" id="A0A5E6MQI2"/>
<gene>
    <name evidence="3" type="ORF">MAMT_01978</name>
</gene>
<dbReference type="EMBL" id="CABFVA020000114">
    <property type="protein sequence ID" value="VVM07885.1"/>
    <property type="molecule type" value="Genomic_DNA"/>
</dbReference>
<accession>A0A5E6MQI2</accession>
<protein>
    <recommendedName>
        <fullName evidence="2">Organic solvent tolerance-like N-terminal domain-containing protein</fullName>
    </recommendedName>
</protein>
<dbReference type="InterPro" id="IPR052037">
    <property type="entry name" value="LPS_export_LptA"/>
</dbReference>
<proteinExistence type="predicted"/>
<evidence type="ECO:0000259" key="2">
    <source>
        <dbReference type="Pfam" id="PF03968"/>
    </source>
</evidence>
<dbReference type="GO" id="GO:0015920">
    <property type="term" value="P:lipopolysaccharide transport"/>
    <property type="evidence" value="ECO:0007669"/>
    <property type="project" value="TreeGrafter"/>
</dbReference>
<dbReference type="PANTHER" id="PTHR36504:SF1">
    <property type="entry name" value="LIPOPOLYSACCHARIDE EXPORT SYSTEM PROTEIN LPTA"/>
    <property type="match status" value="1"/>
</dbReference>